<gene>
    <name evidence="7" type="ORF">PRCDC_0924700</name>
</gene>
<reference evidence="7" key="1">
    <citation type="submission" date="2014-01" db="EMBL/GenBank/DDBJ databases">
        <authorList>
            <person name="Aslett M."/>
        </authorList>
    </citation>
    <scope>NUCLEOTIDE SEQUENCE</scope>
    <source>
        <strain evidence="7">CDC</strain>
    </source>
</reference>
<sequence length="840" mass="97940">MMNNIGLSCSSIWSVPLDYENNKLKIVESIKKCKRLNCGIRIGGELELCGVNCKSSFKEIVDLQENCWYYLSEILKEKYDEKENLTDNILCFVSMPVYFHKKMYNCELAIYNNEIIFISPKENINNNDEKDYFASYEKNSFIEEKENNIKFNHSDVKIFHNNFEKYVLPQCIQNITNQKETYFGNAILEINGLVIAHIFLDDLIKVESNLLFENSNDILCESLNKENEVFKRGELLFQKDHKKLENNNKKINLNSVDILLVNGYVINELQLFNRYFIELMNLSKLYPNMTLCFSNNSGCDNNFFKFDGFSFICKNNKVLTKNARFTFSDIQVASVNVTYVINKEKLSLLQKEKIDTQYNDNMKKGNKNNELSLLKIVSLNNIDMLNGNCNNNHMSGEGIFSFNNDLNISIKNSDENILNHLPAHFNWKLYGQENKNLFEIFKNHHQHNNNMYEYSYEFNGNKYVLHNIYEELSFNCALFLWYILCLTNSKGFVLAISGGIDSSFVACMVYILSIMIEIALKENPDLLDNNFCSLELNEKLFIKKVKNLLIDQACRKDICNKLLNTISFPSKNSSENTKCYSEQLSKDINSYHTTYSIEHLYEFLKSAGEEFLGEDMKFESQGGSTYQDVCLQNIQSRSRMLLTYFFSTLICHKRYFKKKLFNEFLIALATGNLDESITGYYTKYDCSSADINIVGNVSKLLIKETMCHIANDPFYKLQIINKINQYHPSAELKPLDNKQTDENELNLKYIEIKLLTILKNNFFLGPSSMYYYLSNYFWTNMPKTEILNKIKIFFTRMLKNTHKLFILPPSIISESCGLHTPNFLHYANIDFDALKKKLNL</sequence>
<evidence type="ECO:0000256" key="4">
    <source>
        <dbReference type="ARBA" id="ARBA00022840"/>
    </source>
</evidence>
<evidence type="ECO:0000256" key="2">
    <source>
        <dbReference type="ARBA" id="ARBA00022598"/>
    </source>
</evidence>
<dbReference type="Proteomes" id="UP000027581">
    <property type="component" value="Unassembled WGS sequence"/>
</dbReference>
<dbReference type="Pfam" id="PF02540">
    <property type="entry name" value="NAD_synthase"/>
    <property type="match status" value="1"/>
</dbReference>
<dbReference type="GO" id="GO:0005737">
    <property type="term" value="C:cytoplasm"/>
    <property type="evidence" value="ECO:0007669"/>
    <property type="project" value="InterPro"/>
</dbReference>
<keyword evidence="4" id="KW-0067">ATP-binding</keyword>
<dbReference type="GO" id="GO:0003952">
    <property type="term" value="F:NAD+ synthase (glutamine-hydrolyzing) activity"/>
    <property type="evidence" value="ECO:0007669"/>
    <property type="project" value="UniProtKB-EC"/>
</dbReference>
<dbReference type="EC" id="6.3.5.1" evidence="7"/>
<evidence type="ECO:0000313" key="7">
    <source>
        <dbReference type="EMBL" id="CDO64326.1"/>
    </source>
</evidence>
<dbReference type="Gene3D" id="3.40.50.620">
    <property type="entry name" value="HUPs"/>
    <property type="match status" value="1"/>
</dbReference>
<protein>
    <submittedName>
        <fullName evidence="7">NAD synthase, putative</fullName>
        <ecNumber evidence="7">6.3.5.1</ecNumber>
    </submittedName>
</protein>
<keyword evidence="5" id="KW-0520">NAD</keyword>
<evidence type="ECO:0000256" key="3">
    <source>
        <dbReference type="ARBA" id="ARBA00022741"/>
    </source>
</evidence>
<evidence type="ECO:0000259" key="6">
    <source>
        <dbReference type="Pfam" id="PF02540"/>
    </source>
</evidence>
<evidence type="ECO:0000256" key="5">
    <source>
        <dbReference type="ARBA" id="ARBA00023027"/>
    </source>
</evidence>
<evidence type="ECO:0000256" key="1">
    <source>
        <dbReference type="ARBA" id="ARBA00004790"/>
    </source>
</evidence>
<dbReference type="VEuPathDB" id="PlasmoDB:PRCDC_0924700"/>
<dbReference type="InterPro" id="IPR036526">
    <property type="entry name" value="C-N_Hydrolase_sf"/>
</dbReference>
<organism evidence="7 8">
    <name type="scientific">Plasmodium reichenowi</name>
    <dbReference type="NCBI Taxonomy" id="5854"/>
    <lineage>
        <taxon>Eukaryota</taxon>
        <taxon>Sar</taxon>
        <taxon>Alveolata</taxon>
        <taxon>Apicomplexa</taxon>
        <taxon>Aconoidasida</taxon>
        <taxon>Haemosporida</taxon>
        <taxon>Plasmodiidae</taxon>
        <taxon>Plasmodium</taxon>
        <taxon>Plasmodium (Laverania)</taxon>
    </lineage>
</organism>
<dbReference type="SUPFAM" id="SSF52402">
    <property type="entry name" value="Adenine nucleotide alpha hydrolases-like"/>
    <property type="match status" value="1"/>
</dbReference>
<dbReference type="GO" id="GO:0004359">
    <property type="term" value="F:glutaminase activity"/>
    <property type="evidence" value="ECO:0007669"/>
    <property type="project" value="InterPro"/>
</dbReference>
<dbReference type="InterPro" id="IPR022310">
    <property type="entry name" value="NAD/GMP_synthase"/>
</dbReference>
<dbReference type="CDD" id="cd00553">
    <property type="entry name" value="NAD_synthase"/>
    <property type="match status" value="1"/>
</dbReference>
<dbReference type="EMBL" id="HG810770">
    <property type="protein sequence ID" value="CDO64326.1"/>
    <property type="molecule type" value="Genomic_DNA"/>
</dbReference>
<dbReference type="FunFam" id="3.60.110.10:FF:000019">
    <property type="entry name" value="Glutamine-dependent NAD(+) synthetase"/>
    <property type="match status" value="1"/>
</dbReference>
<dbReference type="UniPathway" id="UPA00253"/>
<proteinExistence type="predicted"/>
<dbReference type="FunFam" id="3.40.50.620:FF:000220">
    <property type="entry name" value="Glutamine-dependent NAD(+) synthetase"/>
    <property type="match status" value="1"/>
</dbReference>
<dbReference type="InterPro" id="IPR003694">
    <property type="entry name" value="NAD_synthase"/>
</dbReference>
<dbReference type="PANTHER" id="PTHR23090">
    <property type="entry name" value="NH 3 /GLUTAMINE-DEPENDENT NAD + SYNTHETASE"/>
    <property type="match status" value="1"/>
</dbReference>
<dbReference type="GO" id="GO:0005524">
    <property type="term" value="F:ATP binding"/>
    <property type="evidence" value="ECO:0007669"/>
    <property type="project" value="UniProtKB-KW"/>
</dbReference>
<dbReference type="AlphaFoldDB" id="A0A060RSJ1"/>
<evidence type="ECO:0000313" key="8">
    <source>
        <dbReference type="Proteomes" id="UP000027581"/>
    </source>
</evidence>
<dbReference type="GO" id="GO:0009435">
    <property type="term" value="P:NAD+ biosynthetic process"/>
    <property type="evidence" value="ECO:0007669"/>
    <property type="project" value="UniProtKB-UniPathway"/>
</dbReference>
<reference evidence="7" key="2">
    <citation type="submission" date="2014-05" db="EMBL/GenBank/DDBJ databases">
        <title>The genome sequences of chimpanzee malaria parasites reveal the path to human adaptation.</title>
        <authorList>
            <person name="Otto T.D."/>
            <person name="Rayner J.C."/>
            <person name="Boehme U."/>
            <person name="Pain A."/>
            <person name="Spottiswoode N."/>
            <person name="Sanders M."/>
            <person name="Quail M."/>
            <person name="Ollomo B."/>
            <person name="Renaud F."/>
            <person name="Thomas A.W."/>
            <person name="Prugnolle F."/>
            <person name="Conway D.J."/>
            <person name="Newbold C."/>
            <person name="Berriman M."/>
        </authorList>
    </citation>
    <scope>NUCLEOTIDE SEQUENCE [LARGE SCALE GENOMIC DNA]</scope>
    <source>
        <strain evidence="7">CDC</strain>
    </source>
</reference>
<accession>A0A060RSJ1</accession>
<keyword evidence="8" id="KW-1185">Reference proteome</keyword>
<dbReference type="PANTHER" id="PTHR23090:SF9">
    <property type="entry name" value="GLUTAMINE-DEPENDENT NAD(+) SYNTHETASE"/>
    <property type="match status" value="1"/>
</dbReference>
<dbReference type="Gene3D" id="3.60.110.10">
    <property type="entry name" value="Carbon-nitrogen hydrolase"/>
    <property type="match status" value="1"/>
</dbReference>
<keyword evidence="2 7" id="KW-0436">Ligase</keyword>
<keyword evidence="3" id="KW-0547">Nucleotide-binding</keyword>
<dbReference type="SUPFAM" id="SSF56317">
    <property type="entry name" value="Carbon-nitrogen hydrolase"/>
    <property type="match status" value="1"/>
</dbReference>
<dbReference type="PhylomeDB" id="A0A060RSJ1"/>
<comment type="pathway">
    <text evidence="1">Cofactor biosynthesis; NAD(+) biosynthesis.</text>
</comment>
<name>A0A060RSJ1_PLARE</name>
<feature type="domain" description="NAD/GMP synthase" evidence="6">
    <location>
        <begin position="554"/>
        <end position="753"/>
    </location>
</feature>
<dbReference type="VEuPathDB" id="PlasmoDB:PRG01_0934100"/>
<dbReference type="InterPro" id="IPR014729">
    <property type="entry name" value="Rossmann-like_a/b/a_fold"/>
</dbReference>